<dbReference type="AlphaFoldDB" id="A0A699J1G9"/>
<gene>
    <name evidence="3" type="ORF">Tci_576061</name>
</gene>
<organism evidence="3">
    <name type="scientific">Tanacetum cinerariifolium</name>
    <name type="common">Dalmatian daisy</name>
    <name type="synonym">Chrysanthemum cinerariifolium</name>
    <dbReference type="NCBI Taxonomy" id="118510"/>
    <lineage>
        <taxon>Eukaryota</taxon>
        <taxon>Viridiplantae</taxon>
        <taxon>Streptophyta</taxon>
        <taxon>Embryophyta</taxon>
        <taxon>Tracheophyta</taxon>
        <taxon>Spermatophyta</taxon>
        <taxon>Magnoliopsida</taxon>
        <taxon>eudicotyledons</taxon>
        <taxon>Gunneridae</taxon>
        <taxon>Pentapetalae</taxon>
        <taxon>asterids</taxon>
        <taxon>campanulids</taxon>
        <taxon>Asterales</taxon>
        <taxon>Asteraceae</taxon>
        <taxon>Asteroideae</taxon>
        <taxon>Anthemideae</taxon>
        <taxon>Anthemidinae</taxon>
        <taxon>Tanacetum</taxon>
    </lineage>
</organism>
<reference evidence="3" key="1">
    <citation type="journal article" date="2019" name="Sci. Rep.">
        <title>Draft genome of Tanacetum cinerariifolium, the natural source of mosquito coil.</title>
        <authorList>
            <person name="Yamashiro T."/>
            <person name="Shiraishi A."/>
            <person name="Satake H."/>
            <person name="Nakayama K."/>
        </authorList>
    </citation>
    <scope>NUCLEOTIDE SEQUENCE</scope>
</reference>
<name>A0A699J1G9_TANCI</name>
<dbReference type="EMBL" id="BKCJ010359882">
    <property type="protein sequence ID" value="GFA04089.1"/>
    <property type="molecule type" value="Genomic_DNA"/>
</dbReference>
<feature type="compositionally biased region" description="Acidic residues" evidence="1">
    <location>
        <begin position="69"/>
        <end position="90"/>
    </location>
</feature>
<evidence type="ECO:0000256" key="1">
    <source>
        <dbReference type="SAM" id="MobiDB-lite"/>
    </source>
</evidence>
<proteinExistence type="predicted"/>
<feature type="region of interest" description="Disordered" evidence="1">
    <location>
        <begin position="65"/>
        <end position="90"/>
    </location>
</feature>
<accession>A0A699J1G9</accession>
<comment type="caution">
    <text evidence="3">The sequence shown here is derived from an EMBL/GenBank/DDBJ whole genome shotgun (WGS) entry which is preliminary data.</text>
</comment>
<protein>
    <recommendedName>
        <fullName evidence="2">KIB1-4 beta-propeller domain-containing protein</fullName>
    </recommendedName>
</protein>
<evidence type="ECO:0000259" key="2">
    <source>
        <dbReference type="Pfam" id="PF03478"/>
    </source>
</evidence>
<feature type="non-terminal residue" evidence="3">
    <location>
        <position position="1"/>
    </location>
</feature>
<dbReference type="InterPro" id="IPR005174">
    <property type="entry name" value="KIB1-4_b-propeller"/>
</dbReference>
<dbReference type="Pfam" id="PF03478">
    <property type="entry name" value="Beta-prop_KIB1-4"/>
    <property type="match status" value="1"/>
</dbReference>
<sequence length="129" mass="14863">YSEHGLEFCNPFTNEVHDLPVTNDYFYSLCISAPPSSPDCMVVAFSDKGIYIHFVHGEQTWRLVSRDNDNDDDDDDDDDDDGDDDDDDDYDLAFNFPTLYGRDLYALRDDGKVHVLKKFTFKQFHSVSS</sequence>
<feature type="domain" description="KIB1-4 beta-propeller" evidence="2">
    <location>
        <begin position="5"/>
        <end position="117"/>
    </location>
</feature>
<evidence type="ECO:0000313" key="3">
    <source>
        <dbReference type="EMBL" id="GFA04089.1"/>
    </source>
</evidence>